<reference evidence="2" key="1">
    <citation type="submission" date="2024-04" db="EMBL/GenBank/DDBJ databases">
        <title>Salinicola lusitanus LLJ914,a marine bacterium isolated from the Okinawa Trough.</title>
        <authorList>
            <person name="Li J."/>
        </authorList>
    </citation>
    <scope>NUCLEOTIDE SEQUENCE [LARGE SCALE GENOMIC DNA]</scope>
</reference>
<evidence type="ECO:0000313" key="2">
    <source>
        <dbReference type="Proteomes" id="UP001460270"/>
    </source>
</evidence>
<organism evidence="1 2">
    <name type="scientific">Mugilogobius chulae</name>
    <name type="common">yellowstripe goby</name>
    <dbReference type="NCBI Taxonomy" id="88201"/>
    <lineage>
        <taxon>Eukaryota</taxon>
        <taxon>Metazoa</taxon>
        <taxon>Chordata</taxon>
        <taxon>Craniata</taxon>
        <taxon>Vertebrata</taxon>
        <taxon>Euteleostomi</taxon>
        <taxon>Actinopterygii</taxon>
        <taxon>Neopterygii</taxon>
        <taxon>Teleostei</taxon>
        <taxon>Neoteleostei</taxon>
        <taxon>Acanthomorphata</taxon>
        <taxon>Gobiaria</taxon>
        <taxon>Gobiiformes</taxon>
        <taxon>Gobioidei</taxon>
        <taxon>Gobiidae</taxon>
        <taxon>Gobionellinae</taxon>
        <taxon>Mugilogobius</taxon>
    </lineage>
</organism>
<sequence length="352" mass="40009">MVAYLQERQKHVQVKCDPVISNAVSVPLSQLELPTFLHLPTPLQGPQYEHLHVTCNETSRLDAQATSADSSQRGLSDSTLYSRSKGSKTLLCCSAHQVQPACPCLHKIEKSLREIQRPVRLLPLTMSTINLSQKSLLQSKEPVCRLQHNPNISQSLHICVSKFSLEIKVKHQPSNFTKTTKAHLWFSSTICSLKSTRRKPQWIWSMKNIHHHWHHLWKSCCSCRPLTITRALLQHQCFLSHTSVSFSSPIETSMALPHSTQKIKSGHSLSETILGKSMIHLHIFNPKEPLCLLQSSTKALHQFFNICFQTQSKHQPSTSFKMTLQQLCMCFYHGSVLQLQTMPRTNTGLQKI</sequence>
<name>A0AAW0P6L9_9GOBI</name>
<gene>
    <name evidence="1" type="ORF">WMY93_010236</name>
</gene>
<protein>
    <submittedName>
        <fullName evidence="1">Uncharacterized protein</fullName>
    </submittedName>
</protein>
<comment type="caution">
    <text evidence="1">The sequence shown here is derived from an EMBL/GenBank/DDBJ whole genome shotgun (WGS) entry which is preliminary data.</text>
</comment>
<dbReference type="Proteomes" id="UP001460270">
    <property type="component" value="Unassembled WGS sequence"/>
</dbReference>
<accession>A0AAW0P6L9</accession>
<dbReference type="EMBL" id="JBBPFD010000007">
    <property type="protein sequence ID" value="KAK7918952.1"/>
    <property type="molecule type" value="Genomic_DNA"/>
</dbReference>
<dbReference type="AlphaFoldDB" id="A0AAW0P6L9"/>
<keyword evidence="2" id="KW-1185">Reference proteome</keyword>
<evidence type="ECO:0000313" key="1">
    <source>
        <dbReference type="EMBL" id="KAK7918952.1"/>
    </source>
</evidence>
<proteinExistence type="predicted"/>